<dbReference type="InterPro" id="IPR050789">
    <property type="entry name" value="Diverse_Enzym_Activities"/>
</dbReference>
<dbReference type="STRING" id="1675527.AIOL_002834"/>
<dbReference type="EC" id="3.5.1.46" evidence="2"/>
<dbReference type="InterPro" id="IPR001466">
    <property type="entry name" value="Beta-lactam-related"/>
</dbReference>
<feature type="domain" description="Beta-lactamase-related" evidence="1">
    <location>
        <begin position="96"/>
        <end position="371"/>
    </location>
</feature>
<dbReference type="OrthoDB" id="9814204at2"/>
<dbReference type="RefSeq" id="WP_049643544.1">
    <property type="nucleotide sequence ID" value="NZ_LFTY01000002.1"/>
</dbReference>
<gene>
    <name evidence="2" type="ORF">AIOL_002834</name>
</gene>
<evidence type="ECO:0000313" key="3">
    <source>
        <dbReference type="Proteomes" id="UP000037178"/>
    </source>
</evidence>
<dbReference type="PANTHER" id="PTHR43283">
    <property type="entry name" value="BETA-LACTAMASE-RELATED"/>
    <property type="match status" value="1"/>
</dbReference>
<keyword evidence="3" id="KW-1185">Reference proteome</keyword>
<comment type="caution">
    <text evidence="2">The sequence shown here is derived from an EMBL/GenBank/DDBJ whole genome shotgun (WGS) entry which is preliminary data.</text>
</comment>
<dbReference type="Proteomes" id="UP000037178">
    <property type="component" value="Unassembled WGS sequence"/>
</dbReference>
<reference evidence="2 3" key="1">
    <citation type="submission" date="2015-06" db="EMBL/GenBank/DDBJ databases">
        <title>Draft genome sequence of an Alphaproteobacteria species associated to the Mediterranean sponge Oscarella lobularis.</title>
        <authorList>
            <person name="Jourda C."/>
            <person name="Santini S."/>
            <person name="Claverie J.-M."/>
        </authorList>
    </citation>
    <scope>NUCLEOTIDE SEQUENCE [LARGE SCALE GENOMIC DNA]</scope>
    <source>
        <strain evidence="2">IGS</strain>
    </source>
</reference>
<dbReference type="PANTHER" id="PTHR43283:SF14">
    <property type="entry name" value="BLL8153 PROTEIN"/>
    <property type="match status" value="1"/>
</dbReference>
<dbReference type="Pfam" id="PF00144">
    <property type="entry name" value="Beta-lactamase"/>
    <property type="match status" value="1"/>
</dbReference>
<dbReference type="GO" id="GO:0019875">
    <property type="term" value="F:6-aminohexanoate-dimer hydrolase activity"/>
    <property type="evidence" value="ECO:0007669"/>
    <property type="project" value="UniProtKB-EC"/>
</dbReference>
<proteinExistence type="predicted"/>
<evidence type="ECO:0000313" key="2">
    <source>
        <dbReference type="EMBL" id="KMW57866.1"/>
    </source>
</evidence>
<keyword evidence="2" id="KW-0378">Hydrolase</keyword>
<dbReference type="AlphaFoldDB" id="A0A0J9E550"/>
<dbReference type="SUPFAM" id="SSF56601">
    <property type="entry name" value="beta-lactamase/transpeptidase-like"/>
    <property type="match status" value="1"/>
</dbReference>
<protein>
    <submittedName>
        <fullName evidence="2">6-aminohexanoate-dimer hydrolase</fullName>
        <ecNumber evidence="2">3.5.1.46</ecNumber>
    </submittedName>
</protein>
<accession>A0A0J9E550</accession>
<dbReference type="Gene3D" id="3.40.710.10">
    <property type="entry name" value="DD-peptidase/beta-lactamase superfamily"/>
    <property type="match status" value="1"/>
</dbReference>
<name>A0A0J9E550_9RHOB</name>
<dbReference type="PATRIC" id="fig|1675527.3.peg.2967"/>
<evidence type="ECO:0000259" key="1">
    <source>
        <dbReference type="Pfam" id="PF00144"/>
    </source>
</evidence>
<dbReference type="EMBL" id="LFTY01000002">
    <property type="protein sequence ID" value="KMW57866.1"/>
    <property type="molecule type" value="Genomic_DNA"/>
</dbReference>
<organism evidence="2 3">
    <name type="scientific">Candidatus Rhodobacter oscarellae</name>
    <dbReference type="NCBI Taxonomy" id="1675527"/>
    <lineage>
        <taxon>Bacteria</taxon>
        <taxon>Pseudomonadati</taxon>
        <taxon>Pseudomonadota</taxon>
        <taxon>Alphaproteobacteria</taxon>
        <taxon>Rhodobacterales</taxon>
        <taxon>Rhodobacter group</taxon>
        <taxon>Rhodobacter</taxon>
    </lineage>
</organism>
<sequence>MQLSALLDTARILAARAIRLDLHGIRRLARVNTLFDPGKIVWNFSNLDKLFNTLPFPRAEPSPLPEAFGRIPQHFTISDQPRSLGDHIRDRNLKSLIVLKDGAIRHEAYFQGTRPSDPNISWSMNKSVLSILLGALIDKGLIAPEALEHSVSDHVPGLQGSGYDGVTLRQVLNMTSGVAFNEDYMDYHSDINRLGRVIGVGGSIDGFAATLGRRWQPGTYSHYVSVDTHVIGMTIRALTGARMMDLLSEHIIHPIGFEHPGFMLCDDHDEPFVLGGLNLSARDYARIGQMMLQEGAWNGNQVVSAGWVARSTAQSAPPPDPETAATPNGALGYGMQWWLPPSAVAGEFFAIGIYGQYIYINRPARVVIVQTAADTGFRAGDGQVNIETLELFRQLARGIT</sequence>
<dbReference type="InterPro" id="IPR012338">
    <property type="entry name" value="Beta-lactam/transpept-like"/>
</dbReference>